<organism evidence="2 3">
    <name type="scientific">Shigella phage vB_SboD_StarDew</name>
    <dbReference type="NCBI Taxonomy" id="2902747"/>
    <lineage>
        <taxon>Viruses</taxon>
        <taxon>Duplodnaviria</taxon>
        <taxon>Heunggongvirae</taxon>
        <taxon>Uroviricota</taxon>
        <taxon>Caudoviricetes</taxon>
        <taxon>Dhillonvirus</taxon>
        <taxon>Dhillonvirus stardew</taxon>
    </lineage>
</organism>
<sequence length="216" mass="24247">MVGFFVPVIIHLRWQGRLLCCRWSAHMHKRAYIMAEIKVKGRRAKLDGRVAVTPRRKPGEQTEHTNLGPEIEYGKRRKGGKCGRPTDYRSVYCDQLRRYFADADAWQVNYSDKGAAQVIPRNKMPTFGRFAAEIGVGVACLYRWARAHEEFAEAMADAMELQKTFLMEAGGVTIAAGFATFLLKANHGVRDDIPLDDDEDDNGDVVVEPTGKGQGE</sequence>
<evidence type="ECO:0000256" key="1">
    <source>
        <dbReference type="SAM" id="MobiDB-lite"/>
    </source>
</evidence>
<keyword evidence="3" id="KW-1185">Reference proteome</keyword>
<accession>A0AAE8YN86</accession>
<dbReference type="Proteomes" id="UP000827807">
    <property type="component" value="Segment"/>
</dbReference>
<reference evidence="2 3" key="1">
    <citation type="submission" date="2021-11" db="EMBL/GenBank/DDBJ databases">
        <authorList>
            <person name="Thurgood T.L."/>
            <person name="Thompson D.W."/>
            <person name="Green C."/>
            <person name="Huhem E."/>
            <person name="Johnson L."/>
            <person name="Tayler S."/>
            <person name="Taylor A."/>
            <person name="Grose J.H."/>
        </authorList>
    </citation>
    <scope>NUCLEOTIDE SEQUENCE [LARGE SCALE GENOMIC DNA]</scope>
</reference>
<name>A0AAE8YN86_9CAUD</name>
<protein>
    <submittedName>
        <fullName evidence="2">Terminase small subunit</fullName>
    </submittedName>
</protein>
<feature type="compositionally biased region" description="Acidic residues" evidence="1">
    <location>
        <begin position="194"/>
        <end position="203"/>
    </location>
</feature>
<gene>
    <name evidence="2" type="ORF">STARDEW_1</name>
</gene>
<evidence type="ECO:0000313" key="3">
    <source>
        <dbReference type="Proteomes" id="UP000827807"/>
    </source>
</evidence>
<proteinExistence type="predicted"/>
<dbReference type="EMBL" id="OL615010">
    <property type="protein sequence ID" value="UGO46612.1"/>
    <property type="molecule type" value="Genomic_DNA"/>
</dbReference>
<evidence type="ECO:0000313" key="2">
    <source>
        <dbReference type="EMBL" id="UGO46612.1"/>
    </source>
</evidence>
<feature type="region of interest" description="Disordered" evidence="1">
    <location>
        <begin position="193"/>
        <end position="216"/>
    </location>
</feature>